<name>A0A4P9VPI0_9GAMM</name>
<dbReference type="AlphaFoldDB" id="A0A4P9VPI0"/>
<dbReference type="EMBL" id="NDXW01000001">
    <property type="protein sequence ID" value="RDH44846.1"/>
    <property type="molecule type" value="Genomic_DNA"/>
</dbReference>
<evidence type="ECO:0000256" key="2">
    <source>
        <dbReference type="ARBA" id="ARBA00022679"/>
    </source>
</evidence>
<dbReference type="InterPro" id="IPR002935">
    <property type="entry name" value="SAM_O-MeTrfase"/>
</dbReference>
<dbReference type="Pfam" id="PF01596">
    <property type="entry name" value="Methyltransf_3"/>
    <property type="match status" value="1"/>
</dbReference>
<reference evidence="4 5" key="1">
    <citation type="submission" date="2017-04" db="EMBL/GenBank/DDBJ databases">
        <title>Draft genome sequence of Zooshikella ganghwensis VG4 isolated from Red Sea sediments.</title>
        <authorList>
            <person name="Rehman Z."/>
            <person name="Alam I."/>
            <person name="Kamau A."/>
            <person name="Bajic V."/>
            <person name="Leiknes T."/>
        </authorList>
    </citation>
    <scope>NUCLEOTIDE SEQUENCE [LARGE SCALE GENOMIC DNA]</scope>
    <source>
        <strain evidence="4 5">VG4</strain>
    </source>
</reference>
<dbReference type="SMR" id="A0A4P9VPI0"/>
<dbReference type="GO" id="GO:0032259">
    <property type="term" value="P:methylation"/>
    <property type="evidence" value="ECO:0007669"/>
    <property type="project" value="UniProtKB-KW"/>
</dbReference>
<evidence type="ECO:0000256" key="3">
    <source>
        <dbReference type="ARBA" id="ARBA00022691"/>
    </source>
</evidence>
<dbReference type="InterPro" id="IPR050362">
    <property type="entry name" value="Cation-dep_OMT"/>
</dbReference>
<evidence type="ECO:0000313" key="5">
    <source>
        <dbReference type="Proteomes" id="UP000257039"/>
    </source>
</evidence>
<dbReference type="RefSeq" id="WP_094787912.1">
    <property type="nucleotide sequence ID" value="NZ_NDXW01000001.1"/>
</dbReference>
<keyword evidence="2 4" id="KW-0808">Transferase</keyword>
<accession>A0A4P9VPI0</accession>
<dbReference type="InterPro" id="IPR029063">
    <property type="entry name" value="SAM-dependent_MTases_sf"/>
</dbReference>
<proteinExistence type="predicted"/>
<sequence length="219" mass="24643">MIHHLKITQDILTYVRDISLRETNTLKALRNETLKMPECNMQILPEQGQFMALLVRLMQAKKALEIGVFTGYSSLCVAQALPDNGELIACDNNADWVNIGRKYWQQAGVEHKISTMIGSAKDSLQQLIDEKLEGSFDIAFIDADKENYDTYYEFALKLVRKGGLILLDNMLWSGAVVNSSITDTETESLRALNKKISTDERIDLSLLPFADGLTLALKR</sequence>
<dbReference type="PANTHER" id="PTHR10509">
    <property type="entry name" value="O-METHYLTRANSFERASE-RELATED"/>
    <property type="match status" value="1"/>
</dbReference>
<dbReference type="GO" id="GO:0008171">
    <property type="term" value="F:O-methyltransferase activity"/>
    <property type="evidence" value="ECO:0007669"/>
    <property type="project" value="InterPro"/>
</dbReference>
<keyword evidence="5" id="KW-1185">Reference proteome</keyword>
<dbReference type="SUPFAM" id="SSF53335">
    <property type="entry name" value="S-adenosyl-L-methionine-dependent methyltransferases"/>
    <property type="match status" value="1"/>
</dbReference>
<dbReference type="PROSITE" id="PS51682">
    <property type="entry name" value="SAM_OMT_I"/>
    <property type="match status" value="1"/>
</dbReference>
<dbReference type="PANTHER" id="PTHR10509:SF14">
    <property type="entry name" value="CAFFEOYL-COA O-METHYLTRANSFERASE 3-RELATED"/>
    <property type="match status" value="1"/>
</dbReference>
<keyword evidence="1 4" id="KW-0489">Methyltransferase</keyword>
<evidence type="ECO:0000256" key="1">
    <source>
        <dbReference type="ARBA" id="ARBA00022603"/>
    </source>
</evidence>
<gene>
    <name evidence="4" type="ORF">B9G39_16175</name>
</gene>
<dbReference type="GO" id="GO:0008757">
    <property type="term" value="F:S-adenosylmethionine-dependent methyltransferase activity"/>
    <property type="evidence" value="ECO:0007669"/>
    <property type="project" value="TreeGrafter"/>
</dbReference>
<dbReference type="Gene3D" id="3.40.50.150">
    <property type="entry name" value="Vaccinia Virus protein VP39"/>
    <property type="match status" value="1"/>
</dbReference>
<organism evidence="4 5">
    <name type="scientific">Zooshikella ganghwensis</name>
    <dbReference type="NCBI Taxonomy" id="202772"/>
    <lineage>
        <taxon>Bacteria</taxon>
        <taxon>Pseudomonadati</taxon>
        <taxon>Pseudomonadota</taxon>
        <taxon>Gammaproteobacteria</taxon>
        <taxon>Oceanospirillales</taxon>
        <taxon>Zooshikellaceae</taxon>
        <taxon>Zooshikella</taxon>
    </lineage>
</organism>
<evidence type="ECO:0000313" key="4">
    <source>
        <dbReference type="EMBL" id="RDH44846.1"/>
    </source>
</evidence>
<comment type="caution">
    <text evidence="4">The sequence shown here is derived from an EMBL/GenBank/DDBJ whole genome shotgun (WGS) entry which is preliminary data.</text>
</comment>
<dbReference type="Proteomes" id="UP000257039">
    <property type="component" value="Unassembled WGS sequence"/>
</dbReference>
<protein>
    <submittedName>
        <fullName evidence="4">SAM-dependent methyltransferase</fullName>
    </submittedName>
</protein>
<keyword evidence="3" id="KW-0949">S-adenosyl-L-methionine</keyword>